<dbReference type="EMBL" id="LT629688">
    <property type="protein sequence ID" value="SDD10225.1"/>
    <property type="molecule type" value="Genomic_DNA"/>
</dbReference>
<name>A0A1G6S204_9ACTN</name>
<dbReference type="Proteomes" id="UP000198546">
    <property type="component" value="Chromosome i"/>
</dbReference>
<reference evidence="1 2" key="1">
    <citation type="submission" date="2016-10" db="EMBL/GenBank/DDBJ databases">
        <authorList>
            <person name="de Groot N.N."/>
        </authorList>
    </citation>
    <scope>NUCLEOTIDE SEQUENCE [LARGE SCALE GENOMIC DNA]</scope>
    <source>
        <strain evidence="1 2">MON 2.2</strain>
    </source>
</reference>
<dbReference type="AlphaFoldDB" id="A0A1G6S204"/>
<evidence type="ECO:0000313" key="2">
    <source>
        <dbReference type="Proteomes" id="UP000198546"/>
    </source>
</evidence>
<gene>
    <name evidence="1" type="ORF">SAMN04489747_0176</name>
</gene>
<keyword evidence="2" id="KW-1185">Reference proteome</keyword>
<accession>A0A1G6S204</accession>
<sequence length="30" mass="3354">MHPEDEVVLRRHVDEVVSQVEELGRGGSPP</sequence>
<proteinExistence type="predicted"/>
<evidence type="ECO:0000313" key="1">
    <source>
        <dbReference type="EMBL" id="SDD10225.1"/>
    </source>
</evidence>
<organism evidence="1 2">
    <name type="scientific">Auraticoccus monumenti</name>
    <dbReference type="NCBI Taxonomy" id="675864"/>
    <lineage>
        <taxon>Bacteria</taxon>
        <taxon>Bacillati</taxon>
        <taxon>Actinomycetota</taxon>
        <taxon>Actinomycetes</taxon>
        <taxon>Propionibacteriales</taxon>
        <taxon>Propionibacteriaceae</taxon>
        <taxon>Auraticoccus</taxon>
    </lineage>
</organism>
<protein>
    <submittedName>
        <fullName evidence="1">Uncharacterized protein</fullName>
    </submittedName>
</protein>